<feature type="domain" description="GPR158/179 extracellular" evidence="9">
    <location>
        <begin position="679"/>
        <end position="778"/>
    </location>
</feature>
<dbReference type="PANTHER" id="PTHR32546">
    <property type="entry name" value="G-PROTEIN COUPLED RECEPTOR 158-RELATED"/>
    <property type="match status" value="1"/>
</dbReference>
<dbReference type="Gene3D" id="3.30.450.20">
    <property type="entry name" value="PAS domain"/>
    <property type="match status" value="2"/>
</dbReference>
<comment type="similarity">
    <text evidence="2">Belongs to the G-protein coupled receptor 3 family.</text>
</comment>
<keyword evidence="7" id="KW-0325">Glycoprotein</keyword>
<keyword evidence="5" id="KW-0297">G-protein coupled receptor</keyword>
<reference evidence="10 11" key="1">
    <citation type="submission" date="2016-04" db="EMBL/GenBank/DDBJ databases">
        <title>The genome of Intoshia linei affirms orthonectids as highly simplified spiralians.</title>
        <authorList>
            <person name="Mikhailov K.V."/>
            <person name="Slusarev G.S."/>
            <person name="Nikitin M.A."/>
            <person name="Logacheva M.D."/>
            <person name="Penin A."/>
            <person name="Aleoshin V."/>
            <person name="Panchin Y.V."/>
        </authorList>
    </citation>
    <scope>NUCLEOTIDE SEQUENCE [LARGE SCALE GENOMIC DNA]</scope>
    <source>
        <strain evidence="10">Intl2013</strain>
        <tissue evidence="10">Whole animal</tissue>
    </source>
</reference>
<comment type="subcellular location">
    <subcellularLocation>
        <location evidence="1">Cell membrane</location>
        <topology evidence="1">Multi-pass membrane protein</topology>
    </subcellularLocation>
</comment>
<dbReference type="EMBL" id="LWCA01000238">
    <property type="protein sequence ID" value="OAF69729.1"/>
    <property type="molecule type" value="Genomic_DNA"/>
</dbReference>
<sequence>MESVNARNCKYRSMSDLRLPYETLAQIPRFNRLLSSIIYSNRTQLLHLHNMALNRAFYYSYILQKLNRTEDVHRQPGLMYYYLSTAADVSANLASINGSAVYFDKNTHYANWWKSLRFNKTMPYFAPRSWRIDDYDFPTNYLREPTNNTINVDDFGSGRYRFYDRKEYKLNEWYFKWMPDLASTDSVRKHSYDVGIKEVNSTGHFKLNQYEGKVFFGPPSPGQMDMKNLPVLFTSPYFDCGNSNKWIVSAVAPIVDQLPRYLEWFHLRRHKFVGVVVMDMDFIRIDLNPCPKGLGNPDPNYFHGISRCKPTTMCEPLHGYGYNRDGYQCVCKPGHRYPKYYQGPFQGKHIEKATNEQYETGFNCVKVGRRQVVPSIYGNITAEAELKVPYVYKKRRQLEQFNYTSKVEFIHNHRDYRSELIDIPGDMIPGNLKRMYSALLKKWSINTRNCQEKTKRDLKLTGDAAFDVERQFKPEAQTALRLAHFVSSFLQNVQPNEEYGNIRGDRYLNQDQLFGEVLANVMGNLKIKSSGIFFDYGMYEEFVDDELKFNVKKREYFAPYAYRYEATDEIQRENEREDFYDQSYRSQDRANTHFRAVDFAGFIKQSKMGTGEQEFTNSQSSYLDELWFRTVKERWQSNIYGMEKFTLTPAVRSNLTGTSKRRHENYPLYFYASGLEGGHWGAPFFDCNKMFINDWVVTYSVPFFDANALDPTTIEFKGIVTVSVKLDDLDINQCPGAANQANIFKNTALCHYESTFCVPISGRKYVLGSYKCECLQAFEYPFNDRAWYFDGQTLEQEYRKLVVKDKDSRLF</sequence>
<dbReference type="Proteomes" id="UP000078046">
    <property type="component" value="Unassembled WGS sequence"/>
</dbReference>
<organism evidence="10 11">
    <name type="scientific">Intoshia linei</name>
    <dbReference type="NCBI Taxonomy" id="1819745"/>
    <lineage>
        <taxon>Eukaryota</taxon>
        <taxon>Metazoa</taxon>
        <taxon>Spiralia</taxon>
        <taxon>Lophotrochozoa</taxon>
        <taxon>Mesozoa</taxon>
        <taxon>Orthonectida</taxon>
        <taxon>Rhopaluridae</taxon>
        <taxon>Intoshia</taxon>
    </lineage>
</organism>
<dbReference type="CDD" id="cd18773">
    <property type="entry name" value="PDC1_HK_sensor"/>
    <property type="match status" value="1"/>
</dbReference>
<proteinExistence type="inferred from homology"/>
<gene>
    <name evidence="10" type="ORF">A3Q56_02519</name>
</gene>
<dbReference type="GO" id="GO:0004930">
    <property type="term" value="F:G protein-coupled receptor activity"/>
    <property type="evidence" value="ECO:0007669"/>
    <property type="project" value="UniProtKB-KW"/>
</dbReference>
<name>A0A177B620_9BILA</name>
<evidence type="ECO:0000256" key="7">
    <source>
        <dbReference type="ARBA" id="ARBA00023180"/>
    </source>
</evidence>
<dbReference type="PANTHER" id="PTHR32546:SF25">
    <property type="entry name" value="MIP05539P"/>
    <property type="match status" value="1"/>
</dbReference>
<evidence type="ECO:0000256" key="4">
    <source>
        <dbReference type="ARBA" id="ARBA00022729"/>
    </source>
</evidence>
<evidence type="ECO:0000313" key="11">
    <source>
        <dbReference type="Proteomes" id="UP000078046"/>
    </source>
</evidence>
<keyword evidence="11" id="KW-1185">Reference proteome</keyword>
<keyword evidence="3" id="KW-0472">Membrane</keyword>
<keyword evidence="4" id="KW-0732">Signal</keyword>
<feature type="domain" description="GPR158/179 extracellular" evidence="9">
    <location>
        <begin position="233"/>
        <end position="335"/>
    </location>
</feature>
<evidence type="ECO:0000256" key="5">
    <source>
        <dbReference type="ARBA" id="ARBA00023040"/>
    </source>
</evidence>
<evidence type="ECO:0000256" key="2">
    <source>
        <dbReference type="ARBA" id="ARBA00007242"/>
    </source>
</evidence>
<keyword evidence="8" id="KW-0807">Transducer</keyword>
<dbReference type="InterPro" id="IPR043458">
    <property type="entry name" value="GPR158/179"/>
</dbReference>
<keyword evidence="6" id="KW-0675">Receptor</keyword>
<protein>
    <recommendedName>
        <fullName evidence="9">GPR158/179 extracellular domain-containing protein</fullName>
    </recommendedName>
</protein>
<evidence type="ECO:0000256" key="8">
    <source>
        <dbReference type="ARBA" id="ARBA00023224"/>
    </source>
</evidence>
<dbReference type="GO" id="GO:0005886">
    <property type="term" value="C:plasma membrane"/>
    <property type="evidence" value="ECO:0007669"/>
    <property type="project" value="UniProtKB-SubCell"/>
</dbReference>
<evidence type="ECO:0000256" key="6">
    <source>
        <dbReference type="ARBA" id="ARBA00023170"/>
    </source>
</evidence>
<evidence type="ECO:0000259" key="9">
    <source>
        <dbReference type="Pfam" id="PF22572"/>
    </source>
</evidence>
<keyword evidence="3" id="KW-1003">Cell membrane</keyword>
<evidence type="ECO:0000256" key="3">
    <source>
        <dbReference type="ARBA" id="ARBA00022475"/>
    </source>
</evidence>
<dbReference type="AlphaFoldDB" id="A0A177B620"/>
<accession>A0A177B620</accession>
<dbReference type="InterPro" id="IPR054714">
    <property type="entry name" value="GPR158_179_extracellular"/>
</dbReference>
<dbReference type="Pfam" id="PF22572">
    <property type="entry name" value="GPR158_179_EC"/>
    <property type="match status" value="2"/>
</dbReference>
<evidence type="ECO:0000256" key="1">
    <source>
        <dbReference type="ARBA" id="ARBA00004651"/>
    </source>
</evidence>
<comment type="caution">
    <text evidence="10">The sequence shown here is derived from an EMBL/GenBank/DDBJ whole genome shotgun (WGS) entry which is preliminary data.</text>
</comment>
<dbReference type="OrthoDB" id="9970547at2759"/>
<evidence type="ECO:0000313" key="10">
    <source>
        <dbReference type="EMBL" id="OAF69729.1"/>
    </source>
</evidence>